<protein>
    <recommendedName>
        <fullName evidence="4">DUF554 domain-containing protein</fullName>
    </recommendedName>
</protein>
<name>A0A1G7WC85_9RHOO</name>
<evidence type="ECO:0000313" key="3">
    <source>
        <dbReference type="Proteomes" id="UP000198607"/>
    </source>
</evidence>
<evidence type="ECO:0008006" key="4">
    <source>
        <dbReference type="Google" id="ProtNLM"/>
    </source>
</evidence>
<dbReference type="Proteomes" id="UP000198607">
    <property type="component" value="Unassembled WGS sequence"/>
</dbReference>
<accession>A0A1G7WC85</accession>
<sequence length="238" mass="25004">MLGPFVNSAALFVGGALGAALGKVVPHRVKEALPMTCGILAVSIGTVLIHKVHAFPAVTLALLGGSLIGELLYLERGLELSVGWMRSQFARFSPARPSAPVNDKFITKFVSILVLFCASGMGIFGAMREGMTGNSEILLAKAVLDFFTALIFATDLGFSIAIVALPQLMIQGGLFLGARLLIPMTTPEMLADFSACGGIVLLATGLRICGIKVFPIVNMLPALLLIMPVSAGWTLLFS</sequence>
<feature type="transmembrane region" description="Helical" evidence="1">
    <location>
        <begin position="216"/>
        <end position="236"/>
    </location>
</feature>
<dbReference type="InterPro" id="IPR007563">
    <property type="entry name" value="DUF554"/>
</dbReference>
<reference evidence="2 3" key="1">
    <citation type="submission" date="2016-10" db="EMBL/GenBank/DDBJ databases">
        <authorList>
            <person name="de Groot N.N."/>
        </authorList>
    </citation>
    <scope>NUCLEOTIDE SEQUENCE [LARGE SCALE GENOMIC DNA]</scope>
    <source>
        <strain evidence="2 3">DSM 5885</strain>
    </source>
</reference>
<dbReference type="AlphaFoldDB" id="A0A1G7WC85"/>
<dbReference type="OrthoDB" id="9797976at2"/>
<dbReference type="PANTHER" id="PTHR36111">
    <property type="entry name" value="INNER MEMBRANE PROTEIN-RELATED"/>
    <property type="match status" value="1"/>
</dbReference>
<proteinExistence type="predicted"/>
<keyword evidence="1" id="KW-0812">Transmembrane</keyword>
<keyword evidence="1" id="KW-1133">Transmembrane helix</keyword>
<feature type="transmembrane region" description="Helical" evidence="1">
    <location>
        <begin position="105"/>
        <end position="126"/>
    </location>
</feature>
<dbReference type="RefSeq" id="WP_091932723.1">
    <property type="nucleotide sequence ID" value="NZ_FNCY01000001.1"/>
</dbReference>
<feature type="transmembrane region" description="Helical" evidence="1">
    <location>
        <begin position="146"/>
        <end position="169"/>
    </location>
</feature>
<keyword evidence="3" id="KW-1185">Reference proteome</keyword>
<organism evidence="2 3">
    <name type="scientific">Propionivibrio dicarboxylicus</name>
    <dbReference type="NCBI Taxonomy" id="83767"/>
    <lineage>
        <taxon>Bacteria</taxon>
        <taxon>Pseudomonadati</taxon>
        <taxon>Pseudomonadota</taxon>
        <taxon>Betaproteobacteria</taxon>
        <taxon>Rhodocyclales</taxon>
        <taxon>Rhodocyclaceae</taxon>
        <taxon>Propionivibrio</taxon>
    </lineage>
</organism>
<feature type="transmembrane region" description="Helical" evidence="1">
    <location>
        <begin position="189"/>
        <end position="209"/>
    </location>
</feature>
<feature type="transmembrane region" description="Helical" evidence="1">
    <location>
        <begin position="54"/>
        <end position="74"/>
    </location>
</feature>
<keyword evidence="1" id="KW-0472">Membrane</keyword>
<gene>
    <name evidence="2" type="ORF">SAMN05660652_00473</name>
</gene>
<dbReference type="Pfam" id="PF04474">
    <property type="entry name" value="DUF554"/>
    <property type="match status" value="1"/>
</dbReference>
<dbReference type="STRING" id="83767.SAMN05660652_00473"/>
<feature type="transmembrane region" description="Helical" evidence="1">
    <location>
        <begin position="32"/>
        <end position="49"/>
    </location>
</feature>
<dbReference type="EMBL" id="FNCY01000001">
    <property type="protein sequence ID" value="SDG69615.1"/>
    <property type="molecule type" value="Genomic_DNA"/>
</dbReference>
<evidence type="ECO:0000313" key="2">
    <source>
        <dbReference type="EMBL" id="SDG69615.1"/>
    </source>
</evidence>
<evidence type="ECO:0000256" key="1">
    <source>
        <dbReference type="SAM" id="Phobius"/>
    </source>
</evidence>
<dbReference type="PANTHER" id="PTHR36111:SF2">
    <property type="entry name" value="INNER MEMBRANE PROTEIN"/>
    <property type="match status" value="1"/>
</dbReference>